<evidence type="ECO:0000313" key="3">
    <source>
        <dbReference type="Proteomes" id="UP000501991"/>
    </source>
</evidence>
<proteinExistence type="predicted"/>
<feature type="chain" id="PRO_5025540231" evidence="1">
    <location>
        <begin position="25"/>
        <end position="441"/>
    </location>
</feature>
<keyword evidence="1" id="KW-0732">Signal</keyword>
<gene>
    <name evidence="2" type="ORF">G3580_18080</name>
</gene>
<accession>A0A6C1BAQ7</accession>
<name>A0A6C1BAQ7_9RHOO</name>
<organism evidence="2 3">
    <name type="scientific">Nitrogeniibacter mangrovi</name>
    <dbReference type="NCBI Taxonomy" id="2016596"/>
    <lineage>
        <taxon>Bacteria</taxon>
        <taxon>Pseudomonadati</taxon>
        <taxon>Pseudomonadota</taxon>
        <taxon>Betaproteobacteria</taxon>
        <taxon>Rhodocyclales</taxon>
        <taxon>Zoogloeaceae</taxon>
        <taxon>Nitrogeniibacter</taxon>
    </lineage>
</organism>
<dbReference type="RefSeq" id="WP_173767874.1">
    <property type="nucleotide sequence ID" value="NZ_CP048836.1"/>
</dbReference>
<dbReference type="EMBL" id="CP048836">
    <property type="protein sequence ID" value="QID19354.1"/>
    <property type="molecule type" value="Genomic_DNA"/>
</dbReference>
<sequence>MKPTTPLLPIVALTALLLGAPAHAADTPADPALPDAALVARVLLQSPMVQAADARIRVATARERELTAGPHEWTVELSGQRRRANPSGAPSERFNEWGAAIDRTQRLPGKAALDAQLGAGGVDLAQVARGDALHQAARDLLGAWFEWLRGVAAVDQWTAQIASLEAQAQAVARRQALGDAARLDAVQAQAAVAQARAELSSAVARRDAAAELLRRRYPALPLATPAQIGEPPALDSDAQAWIDAMLEHNHELRLARGHSRQARLGARRAGRERTPDPTLGLFVSSERGGEEKVIGARLSIPLPGGGRRARADAAVAEADMAAREEAAALQRATADAATAVHGAATARQAWLASRQASEQLGQAAELTARAYRLGEGSFDALLLAQRRAREAALATRLLQLDALERHDRVLLDAHRLWALDGADDAPADASGMPHPDTQGAL</sequence>
<evidence type="ECO:0000256" key="1">
    <source>
        <dbReference type="SAM" id="SignalP"/>
    </source>
</evidence>
<dbReference type="KEGG" id="azq:G3580_18080"/>
<protein>
    <submittedName>
        <fullName evidence="2">TolC family protein</fullName>
    </submittedName>
</protein>
<dbReference type="AlphaFoldDB" id="A0A6C1BAQ7"/>
<keyword evidence="3" id="KW-1185">Reference proteome</keyword>
<dbReference type="Proteomes" id="UP000501991">
    <property type="component" value="Chromosome"/>
</dbReference>
<dbReference type="InterPro" id="IPR010131">
    <property type="entry name" value="MdtP/NodT-like"/>
</dbReference>
<dbReference type="PANTHER" id="PTHR30203">
    <property type="entry name" value="OUTER MEMBRANE CATION EFFLUX PROTEIN"/>
    <property type="match status" value="1"/>
</dbReference>
<feature type="signal peptide" evidence="1">
    <location>
        <begin position="1"/>
        <end position="24"/>
    </location>
</feature>
<dbReference type="Gene3D" id="1.20.1600.10">
    <property type="entry name" value="Outer membrane efflux proteins (OEP)"/>
    <property type="match status" value="1"/>
</dbReference>
<dbReference type="PANTHER" id="PTHR30203:SF24">
    <property type="entry name" value="BLR4935 PROTEIN"/>
    <property type="match status" value="1"/>
</dbReference>
<evidence type="ECO:0000313" key="2">
    <source>
        <dbReference type="EMBL" id="QID19354.1"/>
    </source>
</evidence>
<reference evidence="2 3" key="1">
    <citation type="submission" date="2020-02" db="EMBL/GenBank/DDBJ databases">
        <title>Nitrogenibacter mangrovi gen. nov., sp. nov. isolated from mangrove sediment, a denitrifying betaproteobacterium.</title>
        <authorList>
            <person name="Liao H."/>
            <person name="Tian Y."/>
        </authorList>
    </citation>
    <scope>NUCLEOTIDE SEQUENCE [LARGE SCALE GENOMIC DNA]</scope>
    <source>
        <strain evidence="2 3">M9-3-2</strain>
    </source>
</reference>
<dbReference type="GO" id="GO:0015562">
    <property type="term" value="F:efflux transmembrane transporter activity"/>
    <property type="evidence" value="ECO:0007669"/>
    <property type="project" value="InterPro"/>
</dbReference>
<dbReference type="SUPFAM" id="SSF56954">
    <property type="entry name" value="Outer membrane efflux proteins (OEP)"/>
    <property type="match status" value="1"/>
</dbReference>